<dbReference type="EMBL" id="CTRP01000003">
    <property type="protein sequence ID" value="CQR70527.1"/>
    <property type="molecule type" value="Genomic_DNA"/>
</dbReference>
<feature type="transmembrane region" description="Helical" evidence="6">
    <location>
        <begin position="49"/>
        <end position="70"/>
    </location>
</feature>
<feature type="transmembrane region" description="Helical" evidence="6">
    <location>
        <begin position="117"/>
        <end position="135"/>
    </location>
</feature>
<feature type="transmembrane region" description="Helical" evidence="6">
    <location>
        <begin position="364"/>
        <end position="383"/>
    </location>
</feature>
<keyword evidence="4 6" id="KW-1133">Transmembrane helix</keyword>
<comment type="subcellular location">
    <subcellularLocation>
        <location evidence="1">Cell membrane</location>
        <topology evidence="1">Multi-pass membrane protein</topology>
    </subcellularLocation>
</comment>
<dbReference type="GO" id="GO:0005886">
    <property type="term" value="C:plasma membrane"/>
    <property type="evidence" value="ECO:0007669"/>
    <property type="project" value="UniProtKB-SubCell"/>
</dbReference>
<dbReference type="AlphaFoldDB" id="A0A0U1KT07"/>
<gene>
    <name evidence="7" type="ORF">SpAn4DRAFT_1496</name>
</gene>
<dbReference type="InterPro" id="IPR002797">
    <property type="entry name" value="Polysacc_synth"/>
</dbReference>
<keyword evidence="5 6" id="KW-0472">Membrane</keyword>
<feature type="transmembrane region" description="Helical" evidence="6">
    <location>
        <begin position="333"/>
        <end position="352"/>
    </location>
</feature>
<feature type="transmembrane region" description="Helical" evidence="6">
    <location>
        <begin position="258"/>
        <end position="280"/>
    </location>
</feature>
<evidence type="ECO:0000256" key="1">
    <source>
        <dbReference type="ARBA" id="ARBA00004651"/>
    </source>
</evidence>
<feature type="transmembrane region" description="Helical" evidence="6">
    <location>
        <begin position="155"/>
        <end position="177"/>
    </location>
</feature>
<evidence type="ECO:0000313" key="8">
    <source>
        <dbReference type="Proteomes" id="UP000049855"/>
    </source>
</evidence>
<feature type="transmembrane region" description="Helical" evidence="6">
    <location>
        <begin position="389"/>
        <end position="410"/>
    </location>
</feature>
<keyword evidence="3 6" id="KW-0812">Transmembrane</keyword>
<feature type="transmembrane region" description="Helical" evidence="6">
    <location>
        <begin position="430"/>
        <end position="450"/>
    </location>
</feature>
<feature type="transmembrane region" description="Helical" evidence="6">
    <location>
        <begin position="183"/>
        <end position="205"/>
    </location>
</feature>
<feature type="transmembrane region" description="Helical" evidence="6">
    <location>
        <begin position="301"/>
        <end position="321"/>
    </location>
</feature>
<sequence length="487" mass="54938">MIDKIKAKLEGASEPAKASITFTLCSICQKGIAFCAVPIYTRIMSQANFGYYTIFLSWMQIIAVIATLNLSYHVYMNGMLKYENDRDGYTSAMFGLSSLITLLVFCVYLAAEGFWNQVLGLPTAFVVLMFLEILLQPSYEYWSAYQRFQFKYKALAALTLGIAFIVPIVSIPLISYVSEEFKGLAAIAAKVGVTIIGYAIPMVMILSKLKKLYNREYWTFALKFNIPLIPHFLSAIIFQQCDRLMIRDICGDADVAMYSVAFSLSTIMTIVNTAIMNSMIPWTYQNMKKKNYEQIHNVAKMLCLLVATINMLIIFIAPDVMKILAPAEYSDGVYVIAPLIVSVYFMFTVNLFVNIEYYYAQVKYVMFGSIAAAVANVILNYIFINRFGFIAAGYTTLISYILYTYGHYVFMKIVLKKQVGDNVSVYDSKFILLLGGGMLLLSLVCSLLFQTTIIRYAFLAVILTVLFAKRKTIVENLQMMKAAKECG</sequence>
<evidence type="ECO:0000256" key="6">
    <source>
        <dbReference type="SAM" id="Phobius"/>
    </source>
</evidence>
<dbReference type="Proteomes" id="UP000049855">
    <property type="component" value="Unassembled WGS sequence"/>
</dbReference>
<evidence type="ECO:0000313" key="7">
    <source>
        <dbReference type="EMBL" id="CQR70527.1"/>
    </source>
</evidence>
<feature type="transmembrane region" description="Helical" evidence="6">
    <location>
        <begin position="456"/>
        <end position="474"/>
    </location>
</feature>
<reference evidence="8" key="1">
    <citation type="submission" date="2015-03" db="EMBL/GenBank/DDBJ databases">
        <authorList>
            <person name="Nijsse Bart"/>
        </authorList>
    </citation>
    <scope>NUCLEOTIDE SEQUENCE [LARGE SCALE GENOMIC DNA]</scope>
</reference>
<feature type="transmembrane region" description="Helical" evidence="6">
    <location>
        <begin position="91"/>
        <end position="111"/>
    </location>
</feature>
<proteinExistence type="predicted"/>
<dbReference type="PANTHER" id="PTHR30250:SF11">
    <property type="entry name" value="O-ANTIGEN TRANSPORTER-RELATED"/>
    <property type="match status" value="1"/>
</dbReference>
<dbReference type="InterPro" id="IPR050833">
    <property type="entry name" value="Poly_Biosynth_Transport"/>
</dbReference>
<name>A0A0U1KT07_9FIRM</name>
<dbReference type="Pfam" id="PF01943">
    <property type="entry name" value="Polysacc_synt"/>
    <property type="match status" value="1"/>
</dbReference>
<dbReference type="PANTHER" id="PTHR30250">
    <property type="entry name" value="PST FAMILY PREDICTED COLANIC ACID TRANSPORTER"/>
    <property type="match status" value="1"/>
</dbReference>
<protein>
    <submittedName>
        <fullName evidence="7">Repeat unit transporter</fullName>
    </submittedName>
</protein>
<keyword evidence="2" id="KW-1003">Cell membrane</keyword>
<dbReference type="RefSeq" id="WP_021169257.1">
    <property type="nucleotide sequence ID" value="NZ_CTRP01000003.1"/>
</dbReference>
<accession>A0A0U1KT07</accession>
<organism evidence="7 8">
    <name type="scientific">Sporomusa ovata</name>
    <dbReference type="NCBI Taxonomy" id="2378"/>
    <lineage>
        <taxon>Bacteria</taxon>
        <taxon>Bacillati</taxon>
        <taxon>Bacillota</taxon>
        <taxon>Negativicutes</taxon>
        <taxon>Selenomonadales</taxon>
        <taxon>Sporomusaceae</taxon>
        <taxon>Sporomusa</taxon>
    </lineage>
</organism>
<keyword evidence="8" id="KW-1185">Reference proteome</keyword>
<evidence type="ECO:0000256" key="4">
    <source>
        <dbReference type="ARBA" id="ARBA00022989"/>
    </source>
</evidence>
<evidence type="ECO:0000256" key="5">
    <source>
        <dbReference type="ARBA" id="ARBA00023136"/>
    </source>
</evidence>
<evidence type="ECO:0000256" key="3">
    <source>
        <dbReference type="ARBA" id="ARBA00022692"/>
    </source>
</evidence>
<evidence type="ECO:0000256" key="2">
    <source>
        <dbReference type="ARBA" id="ARBA00022475"/>
    </source>
</evidence>